<dbReference type="PANTHER" id="PTHR36152">
    <property type="entry name" value="CYTOPLASMIC PROTEIN-RELATED"/>
    <property type="match status" value="1"/>
</dbReference>
<dbReference type="Proteomes" id="UP000196708">
    <property type="component" value="Chromosome 2"/>
</dbReference>
<dbReference type="KEGG" id="vga:BSQ33_16120"/>
<dbReference type="InterPro" id="IPR036624">
    <property type="entry name" value="Hcp1-lik_sf"/>
</dbReference>
<name>A0A1Z2SJD4_VIBGA</name>
<evidence type="ECO:0000313" key="2">
    <source>
        <dbReference type="Proteomes" id="UP000196708"/>
    </source>
</evidence>
<evidence type="ECO:0008006" key="3">
    <source>
        <dbReference type="Google" id="ProtNLM"/>
    </source>
</evidence>
<dbReference type="SUPFAM" id="SSF141452">
    <property type="entry name" value="Hcp1-like"/>
    <property type="match status" value="1"/>
</dbReference>
<dbReference type="RefSeq" id="WP_088134643.1">
    <property type="nucleotide sequence ID" value="NZ_CP018836.1"/>
</dbReference>
<reference evidence="1 2" key="1">
    <citation type="submission" date="2016-12" db="EMBL/GenBank/DDBJ databases">
        <authorList>
            <person name="Song W.-J."/>
            <person name="Kurnit D.M."/>
        </authorList>
    </citation>
    <scope>NUCLEOTIDE SEQUENCE [LARGE SCALE GENOMIC DNA]</scope>
    <source>
        <strain evidence="1 2">ATCC 43942</strain>
    </source>
</reference>
<dbReference type="OrthoDB" id="6869716at2"/>
<proteinExistence type="predicted"/>
<dbReference type="PANTHER" id="PTHR36152:SF1">
    <property type="entry name" value="UBIQUITIN-LIKE DOMAIN-CONTAINING PROTEIN"/>
    <property type="match status" value="1"/>
</dbReference>
<dbReference type="InterPro" id="IPR008514">
    <property type="entry name" value="T6SS_Hcp"/>
</dbReference>
<dbReference type="AlphaFoldDB" id="A0A1Z2SJD4"/>
<sequence>MDLILLQFGSTGIASGELNPDGTRIGTMIDGEAGPNWQAMTANVGGALFDGKKCIELVSVSQGIQQQVTTDVSNNSRTSGRPVITDFTCVKYTDESSPRMYDHCLRAKLLDDVGKSEPPTMIWILRNSGDQLNIIMRFELRAALISEIHFQSHPNDMPTEQFKLNFTEIGWFHQVQGAAIGNKGTTGAAWSIGQNRPIAKITNGS</sequence>
<organism evidence="1 2">
    <name type="scientific">Vibrio gazogenes</name>
    <dbReference type="NCBI Taxonomy" id="687"/>
    <lineage>
        <taxon>Bacteria</taxon>
        <taxon>Pseudomonadati</taxon>
        <taxon>Pseudomonadota</taxon>
        <taxon>Gammaproteobacteria</taxon>
        <taxon>Vibrionales</taxon>
        <taxon>Vibrionaceae</taxon>
        <taxon>Vibrio</taxon>
    </lineage>
</organism>
<evidence type="ECO:0000313" key="1">
    <source>
        <dbReference type="EMBL" id="ASA57311.1"/>
    </source>
</evidence>
<gene>
    <name evidence="1" type="ORF">BSQ33_16120</name>
</gene>
<dbReference type="EMBL" id="CP018836">
    <property type="protein sequence ID" value="ASA57311.1"/>
    <property type="molecule type" value="Genomic_DNA"/>
</dbReference>
<protein>
    <recommendedName>
        <fullName evidence="3">Hcp1 family type VI secretion system effector</fullName>
    </recommendedName>
</protein>
<accession>A0A1Z2SJD4</accession>
<dbReference type="Pfam" id="PF05638">
    <property type="entry name" value="T6SS_HCP"/>
    <property type="match status" value="1"/>
</dbReference>
<dbReference type="InterPro" id="IPR053165">
    <property type="entry name" value="HSI-I_assembly_Hcp1"/>
</dbReference>
<dbReference type="Gene3D" id="2.30.110.20">
    <property type="entry name" value="Hcp1-like"/>
    <property type="match status" value="1"/>
</dbReference>